<dbReference type="InterPro" id="IPR013103">
    <property type="entry name" value="RVT_2"/>
</dbReference>
<evidence type="ECO:0000313" key="3">
    <source>
        <dbReference type="EnsemblPlants" id="cds.evm.model.07.1685"/>
    </source>
</evidence>
<protein>
    <recommendedName>
        <fullName evidence="2">Reverse transcriptase Ty1/copia-type domain-containing protein</fullName>
    </recommendedName>
</protein>
<evidence type="ECO:0000256" key="1">
    <source>
        <dbReference type="SAM" id="MobiDB-lite"/>
    </source>
</evidence>
<keyword evidence="4" id="KW-1185">Reference proteome</keyword>
<dbReference type="Gramene" id="evm.model.07.1685">
    <property type="protein sequence ID" value="cds.evm.model.07.1685"/>
    <property type="gene ID" value="evm.TU.07.1685"/>
</dbReference>
<feature type="region of interest" description="Disordered" evidence="1">
    <location>
        <begin position="19"/>
        <end position="53"/>
    </location>
</feature>
<accession>A0A803Q3K0</accession>
<dbReference type="AlphaFoldDB" id="A0A803Q3K0"/>
<reference evidence="3" key="1">
    <citation type="submission" date="2018-11" db="EMBL/GenBank/DDBJ databases">
        <authorList>
            <person name="Grassa J C."/>
        </authorList>
    </citation>
    <scope>NUCLEOTIDE SEQUENCE [LARGE SCALE GENOMIC DNA]</scope>
</reference>
<feature type="domain" description="Reverse transcriptase Ty1/copia-type" evidence="2">
    <location>
        <begin position="615"/>
        <end position="726"/>
    </location>
</feature>
<feature type="compositionally biased region" description="Polar residues" evidence="1">
    <location>
        <begin position="294"/>
        <end position="323"/>
    </location>
</feature>
<proteinExistence type="predicted"/>
<dbReference type="EMBL" id="UZAU01000674">
    <property type="status" value="NOT_ANNOTATED_CDS"/>
    <property type="molecule type" value="Genomic_DNA"/>
</dbReference>
<dbReference type="Pfam" id="PF14223">
    <property type="entry name" value="Retrotran_gag_2"/>
    <property type="match status" value="1"/>
</dbReference>
<dbReference type="PANTHER" id="PTHR47481">
    <property type="match status" value="1"/>
</dbReference>
<reference evidence="3" key="2">
    <citation type="submission" date="2021-03" db="UniProtKB">
        <authorList>
            <consortium name="EnsemblPlants"/>
        </authorList>
    </citation>
    <scope>IDENTIFICATION</scope>
</reference>
<dbReference type="Pfam" id="PF07727">
    <property type="entry name" value="RVT_2"/>
    <property type="match status" value="1"/>
</dbReference>
<dbReference type="PANTHER" id="PTHR47481:SF31">
    <property type="entry name" value="OS01G0873500 PROTEIN"/>
    <property type="match status" value="1"/>
</dbReference>
<dbReference type="EnsemblPlants" id="evm.model.07.1685">
    <property type="protein sequence ID" value="cds.evm.model.07.1685"/>
    <property type="gene ID" value="evm.TU.07.1685"/>
</dbReference>
<sequence length="741" mass="81653">MAKRFNMVSELFPPLSTNMANVGAATNNTQNSSNPNRSGSQPNGASNLSQSRNNSDGFNPVLAAIRGNRLIKFIQDHAPPPQFLNDADQASNTYNPAFLEWDVQDQASNTYNPVFLTCMVGCNTARQIWSALEKHVTLQVSSKILEFRTKLHKLRKGSLSLNDYLLKVKQHVDLLASVGEVLSSRDHIASIFKGLLPEYDTFIISTNTRIEDYSVAEIEALLLASESRIEKTDLDQETDLSVNVATTDFDQLSEANIAYQNYPNRGSRFPNQGKFPPSSYSGSARINGRGFKNRVSNNNSGGDFTNPSPTPNYGNNRGSTGLSGFSRGGRFPTSSSRVQCQLWHKLGHTVLDYFYRFDKSFTGVFPTSNSPTAQAYVAHTNPVDDSNWYPDSGASNHCTPNLQNLNINTEYEGTDQLHVGDGSVANDSYMYSVFATPAQIPLSHTFNSFCLDVPTAITTNVVPSVASFSCPIQESRPDAHVRDTTVAIIQQETNILGTPSLHSKNISSNPPLSPNADIHETTQFVAVEPVAPNTTTAVTTPATDVTAVTVVTASKSVASQQVTTNKHAMQTRGKSGIHKPKAYLISKIPRTVKEAMQQEQWNQAMTDEMLALTRNETYSLVPLPEDRTPIGCKWVFREKENSDGTHNRYKARLVAKGFHQQPGFDFIETFSPAVKPVTIRIVLSLAISYGWKIKQLDVNNAFLNGTLNEEVYMLQPPSFEITSHPNLIILSSYNTHPLTLP</sequence>
<evidence type="ECO:0000313" key="4">
    <source>
        <dbReference type="Proteomes" id="UP000596661"/>
    </source>
</evidence>
<dbReference type="Proteomes" id="UP000596661">
    <property type="component" value="Chromosome 7"/>
</dbReference>
<organism evidence="3 4">
    <name type="scientific">Cannabis sativa</name>
    <name type="common">Hemp</name>
    <name type="synonym">Marijuana</name>
    <dbReference type="NCBI Taxonomy" id="3483"/>
    <lineage>
        <taxon>Eukaryota</taxon>
        <taxon>Viridiplantae</taxon>
        <taxon>Streptophyta</taxon>
        <taxon>Embryophyta</taxon>
        <taxon>Tracheophyta</taxon>
        <taxon>Spermatophyta</taxon>
        <taxon>Magnoliopsida</taxon>
        <taxon>eudicotyledons</taxon>
        <taxon>Gunneridae</taxon>
        <taxon>Pentapetalae</taxon>
        <taxon>rosids</taxon>
        <taxon>fabids</taxon>
        <taxon>Rosales</taxon>
        <taxon>Cannabaceae</taxon>
        <taxon>Cannabis</taxon>
    </lineage>
</organism>
<evidence type="ECO:0000259" key="2">
    <source>
        <dbReference type="Pfam" id="PF07727"/>
    </source>
</evidence>
<feature type="region of interest" description="Disordered" evidence="1">
    <location>
        <begin position="261"/>
        <end position="330"/>
    </location>
</feature>
<name>A0A803Q3K0_CANSA</name>